<reference evidence="2" key="1">
    <citation type="submission" date="2023-10" db="EMBL/GenBank/DDBJ databases">
        <title>Genome assembly of Pristionchus species.</title>
        <authorList>
            <person name="Yoshida K."/>
            <person name="Sommer R.J."/>
        </authorList>
    </citation>
    <scope>NUCLEOTIDE SEQUENCE</scope>
    <source>
        <strain evidence="2">RS0144</strain>
    </source>
</reference>
<feature type="non-terminal residue" evidence="2">
    <location>
        <position position="95"/>
    </location>
</feature>
<dbReference type="EMBL" id="BTSX01000003">
    <property type="protein sequence ID" value="GMS91360.1"/>
    <property type="molecule type" value="Genomic_DNA"/>
</dbReference>
<accession>A0AAV5T8D5</accession>
<evidence type="ECO:0000313" key="2">
    <source>
        <dbReference type="EMBL" id="GMS91360.1"/>
    </source>
</evidence>
<sequence>RRTFDAKHPLRCKRGDDRCMAINRKTTGRKCRCTRLSSVFASCTGGGSIEDSTTEEVRIENELLLDVQSQNKISITTTTIFLDHETLESKGRKLS</sequence>
<evidence type="ECO:0000313" key="1">
    <source>
        <dbReference type="EMBL" id="GMS91359.1"/>
    </source>
</evidence>
<organism evidence="2 3">
    <name type="scientific">Pristionchus entomophagus</name>
    <dbReference type="NCBI Taxonomy" id="358040"/>
    <lineage>
        <taxon>Eukaryota</taxon>
        <taxon>Metazoa</taxon>
        <taxon>Ecdysozoa</taxon>
        <taxon>Nematoda</taxon>
        <taxon>Chromadorea</taxon>
        <taxon>Rhabditida</taxon>
        <taxon>Rhabditina</taxon>
        <taxon>Diplogasteromorpha</taxon>
        <taxon>Diplogasteroidea</taxon>
        <taxon>Neodiplogasteridae</taxon>
        <taxon>Pristionchus</taxon>
    </lineage>
</organism>
<evidence type="ECO:0000313" key="3">
    <source>
        <dbReference type="Proteomes" id="UP001432027"/>
    </source>
</evidence>
<dbReference type="Proteomes" id="UP001432027">
    <property type="component" value="Unassembled WGS sequence"/>
</dbReference>
<protein>
    <submittedName>
        <fullName evidence="2">Uncharacterized protein</fullName>
    </submittedName>
</protein>
<feature type="non-terminal residue" evidence="2">
    <location>
        <position position="1"/>
    </location>
</feature>
<proteinExistence type="predicted"/>
<comment type="caution">
    <text evidence="2">The sequence shown here is derived from an EMBL/GenBank/DDBJ whole genome shotgun (WGS) entry which is preliminary data.</text>
</comment>
<keyword evidence="3" id="KW-1185">Reference proteome</keyword>
<dbReference type="AlphaFoldDB" id="A0AAV5T8D5"/>
<dbReference type="EMBL" id="BTSX01000003">
    <property type="protein sequence ID" value="GMS91359.1"/>
    <property type="molecule type" value="Genomic_DNA"/>
</dbReference>
<gene>
    <name evidence="1" type="ORF">PENTCL1PPCAC_13534</name>
    <name evidence="2" type="ORF">PENTCL1PPCAC_13535</name>
</gene>
<name>A0AAV5T8D5_9BILA</name>